<evidence type="ECO:0000313" key="3">
    <source>
        <dbReference type="Proteomes" id="UP000503447"/>
    </source>
</evidence>
<feature type="transmembrane region" description="Helical" evidence="1">
    <location>
        <begin position="12"/>
        <end position="35"/>
    </location>
</feature>
<accession>A0A6M5YJD5</accession>
<dbReference type="KEGG" id="ftj:FTUN_1708"/>
<proteinExistence type="predicted"/>
<keyword evidence="1" id="KW-0472">Membrane</keyword>
<evidence type="ECO:0000256" key="1">
    <source>
        <dbReference type="SAM" id="Phobius"/>
    </source>
</evidence>
<organism evidence="2 3">
    <name type="scientific">Frigoriglobus tundricola</name>
    <dbReference type="NCBI Taxonomy" id="2774151"/>
    <lineage>
        <taxon>Bacteria</taxon>
        <taxon>Pseudomonadati</taxon>
        <taxon>Planctomycetota</taxon>
        <taxon>Planctomycetia</taxon>
        <taxon>Gemmatales</taxon>
        <taxon>Gemmataceae</taxon>
        <taxon>Frigoriglobus</taxon>
    </lineage>
</organism>
<keyword evidence="3" id="KW-1185">Reference proteome</keyword>
<reference evidence="3" key="1">
    <citation type="submission" date="2020-05" db="EMBL/GenBank/DDBJ databases">
        <title>Frigoriglobus tundricola gen. nov., sp. nov., a psychrotolerant cellulolytic planctomycete of the family Gemmataceae with two divergent copies of 16S rRNA gene.</title>
        <authorList>
            <person name="Kulichevskaya I.S."/>
            <person name="Ivanova A.A."/>
            <person name="Naumoff D.G."/>
            <person name="Beletsky A.V."/>
            <person name="Rijpstra W.I.C."/>
            <person name="Sinninghe Damste J.S."/>
            <person name="Mardanov A.V."/>
            <person name="Ravin N.V."/>
            <person name="Dedysh S.N."/>
        </authorList>
    </citation>
    <scope>NUCLEOTIDE SEQUENCE [LARGE SCALE GENOMIC DNA]</scope>
    <source>
        <strain evidence="3">PL17</strain>
    </source>
</reference>
<protein>
    <submittedName>
        <fullName evidence="2">Uncharacterized protein</fullName>
    </submittedName>
</protein>
<dbReference type="EMBL" id="CP053452">
    <property type="protein sequence ID" value="QJW94189.1"/>
    <property type="molecule type" value="Genomic_DNA"/>
</dbReference>
<evidence type="ECO:0000313" key="2">
    <source>
        <dbReference type="EMBL" id="QJW94189.1"/>
    </source>
</evidence>
<sequence>MIDPELMFKISVWSSLTGAVALIFLTPPTIFCNYVRFRRLLDGIREREHTRVIAQLDKEIELQRMKTLTPAKREHDSTAPVS</sequence>
<name>A0A6M5YJD5_9BACT</name>
<keyword evidence="1" id="KW-0812">Transmembrane</keyword>
<dbReference type="AlphaFoldDB" id="A0A6M5YJD5"/>
<keyword evidence="1" id="KW-1133">Transmembrane helix</keyword>
<gene>
    <name evidence="2" type="ORF">FTUN_1708</name>
</gene>
<dbReference type="Proteomes" id="UP000503447">
    <property type="component" value="Chromosome"/>
</dbReference>